<dbReference type="PANTHER" id="PTHR43133">
    <property type="entry name" value="RNA POLYMERASE ECF-TYPE SIGMA FACTO"/>
    <property type="match status" value="1"/>
</dbReference>
<reference evidence="10 11" key="1">
    <citation type="submission" date="2023-07" db="EMBL/GenBank/DDBJ databases">
        <title>Genomic Encyclopedia of Type Strains, Phase IV (KMG-IV): sequencing the most valuable type-strain genomes for metagenomic binning, comparative biology and taxonomic classification.</title>
        <authorList>
            <person name="Goeker M."/>
        </authorList>
    </citation>
    <scope>NUCLEOTIDE SEQUENCE [LARGE SCALE GENOMIC DNA]</scope>
    <source>
        <strain evidence="10 11">DSM 12751</strain>
    </source>
</reference>
<protein>
    <recommendedName>
        <fullName evidence="7">RNA polymerase sigma factor</fullName>
    </recommendedName>
</protein>
<dbReference type="SUPFAM" id="SSF88946">
    <property type="entry name" value="Sigma2 domain of RNA polymerase sigma factors"/>
    <property type="match status" value="1"/>
</dbReference>
<dbReference type="PROSITE" id="PS01063">
    <property type="entry name" value="SIGMA70_ECF"/>
    <property type="match status" value="1"/>
</dbReference>
<evidence type="ECO:0000256" key="4">
    <source>
        <dbReference type="ARBA" id="ARBA00023082"/>
    </source>
</evidence>
<dbReference type="Proteomes" id="UP001235840">
    <property type="component" value="Unassembled WGS sequence"/>
</dbReference>
<gene>
    <name evidence="10" type="ORF">J2S11_000409</name>
</gene>
<name>A0ABT9VUF5_9BACI</name>
<dbReference type="EMBL" id="JAUSTY010000001">
    <property type="protein sequence ID" value="MDQ0164510.1"/>
    <property type="molecule type" value="Genomic_DNA"/>
</dbReference>
<dbReference type="InterPro" id="IPR013249">
    <property type="entry name" value="RNA_pol_sigma70_r4_t2"/>
</dbReference>
<evidence type="ECO:0000313" key="10">
    <source>
        <dbReference type="EMBL" id="MDQ0164510.1"/>
    </source>
</evidence>
<keyword evidence="5 7" id="KW-0238">DNA-binding</keyword>
<feature type="domain" description="RNA polymerase sigma factor 70 region 4 type 2" evidence="9">
    <location>
        <begin position="119"/>
        <end position="170"/>
    </location>
</feature>
<dbReference type="InterPro" id="IPR000838">
    <property type="entry name" value="RNA_pol_sigma70_ECF_CS"/>
</dbReference>
<dbReference type="InterPro" id="IPR013325">
    <property type="entry name" value="RNA_pol_sigma_r2"/>
</dbReference>
<dbReference type="Gene3D" id="1.10.1740.10">
    <property type="match status" value="1"/>
</dbReference>
<evidence type="ECO:0000256" key="6">
    <source>
        <dbReference type="ARBA" id="ARBA00023163"/>
    </source>
</evidence>
<dbReference type="InterPro" id="IPR032710">
    <property type="entry name" value="NTF2-like_dom_sf"/>
</dbReference>
<comment type="subunit">
    <text evidence="2">Interacts transiently with the RNA polymerase catalytic core formed by RpoA, RpoB, RpoC and RpoZ (2 alpha, 1 beta, 1 beta' and 1 omega subunit) to form the RNA polymerase holoenzyme that can initiate transcription.</text>
</comment>
<dbReference type="Pfam" id="PF08281">
    <property type="entry name" value="Sigma70_r4_2"/>
    <property type="match status" value="1"/>
</dbReference>
<dbReference type="RefSeq" id="WP_307390189.1">
    <property type="nucleotide sequence ID" value="NZ_BAAADK010000021.1"/>
</dbReference>
<dbReference type="Gene3D" id="1.10.10.10">
    <property type="entry name" value="Winged helix-like DNA-binding domain superfamily/Winged helix DNA-binding domain"/>
    <property type="match status" value="1"/>
</dbReference>
<evidence type="ECO:0000256" key="7">
    <source>
        <dbReference type="RuleBase" id="RU000716"/>
    </source>
</evidence>
<dbReference type="InterPro" id="IPR039425">
    <property type="entry name" value="RNA_pol_sigma-70-like"/>
</dbReference>
<keyword evidence="4 7" id="KW-0731">Sigma factor</keyword>
<dbReference type="InterPro" id="IPR013324">
    <property type="entry name" value="RNA_pol_sigma_r3/r4-like"/>
</dbReference>
<evidence type="ECO:0000259" key="9">
    <source>
        <dbReference type="Pfam" id="PF08281"/>
    </source>
</evidence>
<accession>A0ABT9VUF5</accession>
<dbReference type="InterPro" id="IPR014284">
    <property type="entry name" value="RNA_pol_sigma-70_dom"/>
</dbReference>
<dbReference type="InterPro" id="IPR036388">
    <property type="entry name" value="WH-like_DNA-bd_sf"/>
</dbReference>
<keyword evidence="11" id="KW-1185">Reference proteome</keyword>
<dbReference type="Gene3D" id="3.10.450.50">
    <property type="match status" value="1"/>
</dbReference>
<dbReference type="SUPFAM" id="SSF88659">
    <property type="entry name" value="Sigma3 and sigma4 domains of RNA polymerase sigma factors"/>
    <property type="match status" value="1"/>
</dbReference>
<evidence type="ECO:0000313" key="11">
    <source>
        <dbReference type="Proteomes" id="UP001235840"/>
    </source>
</evidence>
<feature type="domain" description="RNA polymerase sigma-70 region 2" evidence="8">
    <location>
        <begin position="28"/>
        <end position="92"/>
    </location>
</feature>
<dbReference type="NCBIfam" id="TIGR02937">
    <property type="entry name" value="sigma70-ECF"/>
    <property type="match status" value="1"/>
</dbReference>
<organism evidence="10 11">
    <name type="scientific">Caldalkalibacillus horti</name>
    <dbReference type="NCBI Taxonomy" id="77523"/>
    <lineage>
        <taxon>Bacteria</taxon>
        <taxon>Bacillati</taxon>
        <taxon>Bacillota</taxon>
        <taxon>Bacilli</taxon>
        <taxon>Bacillales</taxon>
        <taxon>Bacillaceae</taxon>
        <taxon>Caldalkalibacillus</taxon>
    </lineage>
</organism>
<proteinExistence type="inferred from homology"/>
<evidence type="ECO:0000256" key="1">
    <source>
        <dbReference type="ARBA" id="ARBA00010641"/>
    </source>
</evidence>
<evidence type="ECO:0000259" key="8">
    <source>
        <dbReference type="Pfam" id="PF04542"/>
    </source>
</evidence>
<sequence>MTHRKETTLQDLETEAWKLKNTFLETIAPYRSDLWKYCRSLTRSPWDAEDLVQETLLKAFASLGQIWQPIHHKSYLFRIATNTWINQWRRKKLIKYTEYEEHYEEVRSAEPFAEYDVYESIELLVTKLPPKQAATILLVDVFSFTAKETAEMLATTEGAVKALLHRARNNLRLAHSKEMEGDSKQAVNKKVKTYPMPDKNVIDALIDTFHKRDPDAMAKLFSEDAHNDIVHVGQEYGREIIRNNSIKDTFLLWQGDLRAELYTLWGRPVVVVSMLEGASWFLKSILYLETEENQIVTKKEYYFCEDLLQEAGQILGLSVHPRN</sequence>
<dbReference type="PANTHER" id="PTHR43133:SF8">
    <property type="entry name" value="RNA POLYMERASE SIGMA FACTOR HI_1459-RELATED"/>
    <property type="match status" value="1"/>
</dbReference>
<dbReference type="Pfam" id="PF04542">
    <property type="entry name" value="Sigma70_r2"/>
    <property type="match status" value="1"/>
</dbReference>
<comment type="caution">
    <text evidence="10">The sequence shown here is derived from an EMBL/GenBank/DDBJ whole genome shotgun (WGS) entry which is preliminary data.</text>
</comment>
<keyword evidence="6 7" id="KW-0804">Transcription</keyword>
<dbReference type="SUPFAM" id="SSF54427">
    <property type="entry name" value="NTF2-like"/>
    <property type="match status" value="1"/>
</dbReference>
<keyword evidence="3 7" id="KW-0805">Transcription regulation</keyword>
<comment type="similarity">
    <text evidence="1 7">Belongs to the sigma-70 factor family. ECF subfamily.</text>
</comment>
<dbReference type="InterPro" id="IPR007627">
    <property type="entry name" value="RNA_pol_sigma70_r2"/>
</dbReference>
<evidence type="ECO:0000256" key="3">
    <source>
        <dbReference type="ARBA" id="ARBA00023015"/>
    </source>
</evidence>
<evidence type="ECO:0000256" key="2">
    <source>
        <dbReference type="ARBA" id="ARBA00011344"/>
    </source>
</evidence>
<evidence type="ECO:0000256" key="5">
    <source>
        <dbReference type="ARBA" id="ARBA00023125"/>
    </source>
</evidence>